<feature type="compositionally biased region" description="Polar residues" evidence="14">
    <location>
        <begin position="572"/>
        <end position="588"/>
    </location>
</feature>
<evidence type="ECO:0000256" key="13">
    <source>
        <dbReference type="ARBA" id="ARBA00048483"/>
    </source>
</evidence>
<dbReference type="PANTHER" id="PTHR32361">
    <property type="entry name" value="FERRIC/CUPRIC REDUCTASE TRANSMEMBRANE COMPONENT"/>
    <property type="match status" value="1"/>
</dbReference>
<organism evidence="17 18">
    <name type="scientific">Exophiala dermatitidis</name>
    <name type="common">Black yeast-like fungus</name>
    <name type="synonym">Wangiella dermatitidis</name>
    <dbReference type="NCBI Taxonomy" id="5970"/>
    <lineage>
        <taxon>Eukaryota</taxon>
        <taxon>Fungi</taxon>
        <taxon>Dikarya</taxon>
        <taxon>Ascomycota</taxon>
        <taxon>Pezizomycotina</taxon>
        <taxon>Eurotiomycetes</taxon>
        <taxon>Chaetothyriomycetidae</taxon>
        <taxon>Chaetothyriales</taxon>
        <taxon>Herpotrichiellaceae</taxon>
        <taxon>Exophiala</taxon>
    </lineage>
</organism>
<dbReference type="InterPro" id="IPR017927">
    <property type="entry name" value="FAD-bd_FR_type"/>
</dbReference>
<evidence type="ECO:0000259" key="16">
    <source>
        <dbReference type="PROSITE" id="PS51384"/>
    </source>
</evidence>
<dbReference type="Pfam" id="PF08030">
    <property type="entry name" value="NAD_binding_6"/>
    <property type="match status" value="1"/>
</dbReference>
<feature type="transmembrane region" description="Helical" evidence="15">
    <location>
        <begin position="231"/>
        <end position="250"/>
    </location>
</feature>
<evidence type="ECO:0000256" key="15">
    <source>
        <dbReference type="SAM" id="Phobius"/>
    </source>
</evidence>
<dbReference type="Pfam" id="PF08022">
    <property type="entry name" value="FAD_binding_8"/>
    <property type="match status" value="1"/>
</dbReference>
<keyword evidence="4" id="KW-0813">Transport</keyword>
<evidence type="ECO:0000256" key="14">
    <source>
        <dbReference type="SAM" id="MobiDB-lite"/>
    </source>
</evidence>
<evidence type="ECO:0000256" key="4">
    <source>
        <dbReference type="ARBA" id="ARBA00022448"/>
    </source>
</evidence>
<comment type="caution">
    <text evidence="17">The sequence shown here is derived from an EMBL/GenBank/DDBJ whole genome shotgun (WGS) entry which is preliminary data.</text>
</comment>
<evidence type="ECO:0000256" key="2">
    <source>
        <dbReference type="ARBA" id="ARBA00006278"/>
    </source>
</evidence>
<accession>A0AAN6EWW2</accession>
<feature type="transmembrane region" description="Helical" evidence="15">
    <location>
        <begin position="34"/>
        <end position="52"/>
    </location>
</feature>
<evidence type="ECO:0000313" key="17">
    <source>
        <dbReference type="EMBL" id="KAJ8991390.1"/>
    </source>
</evidence>
<dbReference type="SFLD" id="SFLDG01168">
    <property type="entry name" value="Ferric_reductase_subgroup_(FRE"/>
    <property type="match status" value="1"/>
</dbReference>
<evidence type="ECO:0000256" key="10">
    <source>
        <dbReference type="ARBA" id="ARBA00023065"/>
    </source>
</evidence>
<dbReference type="InterPro" id="IPR013121">
    <property type="entry name" value="Fe_red_NAD-bd_6"/>
</dbReference>
<dbReference type="InterPro" id="IPR013130">
    <property type="entry name" value="Fe3_Rdtase_TM_dom"/>
</dbReference>
<dbReference type="PROSITE" id="PS51384">
    <property type="entry name" value="FAD_FR"/>
    <property type="match status" value="1"/>
</dbReference>
<dbReference type="PANTHER" id="PTHR32361:SF9">
    <property type="entry name" value="FERRIC REDUCTASE TRANSMEMBRANE COMPONENT 3-RELATED"/>
    <property type="match status" value="1"/>
</dbReference>
<comment type="similarity">
    <text evidence="2">Belongs to the ferric reductase (FRE) family.</text>
</comment>
<keyword evidence="8 15" id="KW-1133">Transmembrane helix</keyword>
<keyword evidence="10" id="KW-0406">Ion transport</keyword>
<keyword evidence="9" id="KW-0560">Oxidoreductase</keyword>
<dbReference type="AlphaFoldDB" id="A0AAN6EWW2"/>
<sequence length="656" mass="74458">MDSMSGMAGMSGMGGMDMSSAGMFTPTNKHIAHVYWYIVAAIVGLLVLKRVVDRLRLLFASKSSRLRPESVPFRPENPVAQFYDTLVAVCRELAYPQLWTFSGTWSRYFTPPPLGRCLMLLLYWTVILTMLWSNTILGPNSPDYAYRWEIVGFRAGWVSVTQLPLIYLLAGKVNIISLLTGISYERLNWLHRWVARTIFLTVIVHWSYFFREWDLAHFVKLEMDMMPMVKYGFGAWAVMGWMILTGFGFFRSACYEVWLLQHLASAVVLLWLVYVHVPSYARYNVWFAIGIVVSDRLLRTLFSVSINLHLLPTRTARAQPTKRKRFGYEAEVRSLSSEFIHVRILDVDFSWQPGQHVYLTIPRAGLFEAHPFTIANVPKSISHEDGPSDMELYIRVHRGFTKRLHRKCRGLQSSQSFLAFISGPWGTPTSIRRFESLVLVATGNGASFTVPIFQQALMTESHLRQISFIWIVPYSHQLDWFKQQLLMAASLAHARNIKVAIRVYVTRPVRDGDLPLSENNPLLGCSYELKPRLDVSTTDTQDIENPDKEARFSNTSTSAENDGGDQENENEVSSSHLSTASAEQTPIMVNNGRPDLDPLIRPVVEEAWGETGIFACGGAQFTGQIRNYVASLSDERAVHKGTGAQGLYLFCETYGW</sequence>
<keyword evidence="7" id="KW-0249">Electron transport</keyword>
<dbReference type="GO" id="GO:0006826">
    <property type="term" value="P:iron ion transport"/>
    <property type="evidence" value="ECO:0007669"/>
    <property type="project" value="TreeGrafter"/>
</dbReference>
<dbReference type="GO" id="GO:0015677">
    <property type="term" value="P:copper ion import"/>
    <property type="evidence" value="ECO:0007669"/>
    <property type="project" value="TreeGrafter"/>
</dbReference>
<dbReference type="Proteomes" id="UP001161757">
    <property type="component" value="Unassembled WGS sequence"/>
</dbReference>
<dbReference type="GO" id="GO:0005886">
    <property type="term" value="C:plasma membrane"/>
    <property type="evidence" value="ECO:0007669"/>
    <property type="project" value="UniProtKB-SubCell"/>
</dbReference>
<keyword evidence="5" id="KW-1003">Cell membrane</keyword>
<dbReference type="GO" id="GO:0052851">
    <property type="term" value="F:ferric-chelate reductase (NADPH) activity"/>
    <property type="evidence" value="ECO:0007669"/>
    <property type="project" value="UniProtKB-EC"/>
</dbReference>
<evidence type="ECO:0000313" key="18">
    <source>
        <dbReference type="Proteomes" id="UP001161757"/>
    </source>
</evidence>
<dbReference type="Pfam" id="PF01794">
    <property type="entry name" value="Ferric_reduct"/>
    <property type="match status" value="1"/>
</dbReference>
<proteinExistence type="inferred from homology"/>
<dbReference type="InterPro" id="IPR013112">
    <property type="entry name" value="FAD-bd_8"/>
</dbReference>
<dbReference type="SUPFAM" id="SSF63380">
    <property type="entry name" value="Riboflavin synthase domain-like"/>
    <property type="match status" value="1"/>
</dbReference>
<keyword evidence="11 15" id="KW-0472">Membrane</keyword>
<dbReference type="InterPro" id="IPR017938">
    <property type="entry name" value="Riboflavin_synthase-like_b-brl"/>
</dbReference>
<feature type="transmembrane region" description="Helical" evidence="15">
    <location>
        <begin position="193"/>
        <end position="211"/>
    </location>
</feature>
<dbReference type="GO" id="GO:0006879">
    <property type="term" value="P:intracellular iron ion homeostasis"/>
    <property type="evidence" value="ECO:0007669"/>
    <property type="project" value="TreeGrafter"/>
</dbReference>
<dbReference type="InterPro" id="IPR039261">
    <property type="entry name" value="FNR_nucleotide-bd"/>
</dbReference>
<dbReference type="EC" id="1.16.1.9" evidence="3"/>
<feature type="transmembrane region" description="Helical" evidence="15">
    <location>
        <begin position="117"/>
        <end position="137"/>
    </location>
</feature>
<evidence type="ECO:0000256" key="6">
    <source>
        <dbReference type="ARBA" id="ARBA00022692"/>
    </source>
</evidence>
<feature type="transmembrane region" description="Helical" evidence="15">
    <location>
        <begin position="157"/>
        <end position="181"/>
    </location>
</feature>
<gene>
    <name evidence="17" type="primary">FRP1_2</name>
    <name evidence="17" type="ORF">HRR80_004729</name>
</gene>
<evidence type="ECO:0000256" key="9">
    <source>
        <dbReference type="ARBA" id="ARBA00023002"/>
    </source>
</evidence>
<name>A0AAN6EWW2_EXODE</name>
<reference evidence="17" key="1">
    <citation type="submission" date="2023-01" db="EMBL/GenBank/DDBJ databases">
        <title>Exophiala dermititidis isolated from Cystic Fibrosis Patient.</title>
        <authorList>
            <person name="Kurbessoian T."/>
            <person name="Crocker A."/>
            <person name="Murante D."/>
            <person name="Hogan D.A."/>
            <person name="Stajich J.E."/>
        </authorList>
    </citation>
    <scope>NUCLEOTIDE SEQUENCE</scope>
    <source>
        <strain evidence="17">Ex8</strain>
    </source>
</reference>
<dbReference type="CDD" id="cd06186">
    <property type="entry name" value="NOX_Duox_like_FAD_NADP"/>
    <property type="match status" value="1"/>
</dbReference>
<dbReference type="InterPro" id="IPR051410">
    <property type="entry name" value="Ferric/Cupric_Reductase"/>
</dbReference>
<keyword evidence="12" id="KW-0325">Glycoprotein</keyword>
<dbReference type="SFLD" id="SFLDS00052">
    <property type="entry name" value="Ferric_Reductase_Domain"/>
    <property type="match status" value="1"/>
</dbReference>
<keyword evidence="6 15" id="KW-0812">Transmembrane</keyword>
<evidence type="ECO:0000256" key="1">
    <source>
        <dbReference type="ARBA" id="ARBA00004651"/>
    </source>
</evidence>
<feature type="transmembrane region" description="Helical" evidence="15">
    <location>
        <begin position="257"/>
        <end position="274"/>
    </location>
</feature>
<comment type="subcellular location">
    <subcellularLocation>
        <location evidence="1">Cell membrane</location>
        <topology evidence="1">Multi-pass membrane protein</topology>
    </subcellularLocation>
</comment>
<feature type="region of interest" description="Disordered" evidence="14">
    <location>
        <begin position="535"/>
        <end position="596"/>
    </location>
</feature>
<dbReference type="Gene3D" id="2.40.30.10">
    <property type="entry name" value="Translation factors"/>
    <property type="match status" value="1"/>
</dbReference>
<evidence type="ECO:0000256" key="5">
    <source>
        <dbReference type="ARBA" id="ARBA00022475"/>
    </source>
</evidence>
<evidence type="ECO:0000256" key="7">
    <source>
        <dbReference type="ARBA" id="ARBA00022982"/>
    </source>
</evidence>
<evidence type="ECO:0000256" key="11">
    <source>
        <dbReference type="ARBA" id="ARBA00023136"/>
    </source>
</evidence>
<dbReference type="EMBL" id="JAJGCB010000008">
    <property type="protein sequence ID" value="KAJ8991390.1"/>
    <property type="molecule type" value="Genomic_DNA"/>
</dbReference>
<dbReference type="SUPFAM" id="SSF52343">
    <property type="entry name" value="Ferredoxin reductase-like, C-terminal NADP-linked domain"/>
    <property type="match status" value="1"/>
</dbReference>
<evidence type="ECO:0000256" key="8">
    <source>
        <dbReference type="ARBA" id="ARBA00022989"/>
    </source>
</evidence>
<evidence type="ECO:0000256" key="12">
    <source>
        <dbReference type="ARBA" id="ARBA00023180"/>
    </source>
</evidence>
<comment type="catalytic activity">
    <reaction evidence="13">
        <text>2 a Fe(II)-siderophore + NADP(+) + H(+) = 2 a Fe(III)-siderophore + NADPH</text>
        <dbReference type="Rhea" id="RHEA:28795"/>
        <dbReference type="Rhea" id="RHEA-COMP:11342"/>
        <dbReference type="Rhea" id="RHEA-COMP:11344"/>
        <dbReference type="ChEBI" id="CHEBI:15378"/>
        <dbReference type="ChEBI" id="CHEBI:29033"/>
        <dbReference type="ChEBI" id="CHEBI:29034"/>
        <dbReference type="ChEBI" id="CHEBI:57783"/>
        <dbReference type="ChEBI" id="CHEBI:58349"/>
        <dbReference type="EC" id="1.16.1.9"/>
    </reaction>
</comment>
<evidence type="ECO:0000256" key="3">
    <source>
        <dbReference type="ARBA" id="ARBA00012668"/>
    </source>
</evidence>
<dbReference type="Gene3D" id="3.40.50.80">
    <property type="entry name" value="Nucleotide-binding domain of ferredoxin-NADP reductase (FNR) module"/>
    <property type="match status" value="1"/>
</dbReference>
<protein>
    <recommendedName>
        <fullName evidence="3">ferric-chelate reductase (NADPH)</fullName>
        <ecNumber evidence="3">1.16.1.9</ecNumber>
    </recommendedName>
</protein>
<feature type="domain" description="FAD-binding FR-type" evidence="16">
    <location>
        <begin position="322"/>
        <end position="431"/>
    </location>
</feature>